<name>A0ABY4SKV4_AQUTE</name>
<dbReference type="Proteomes" id="UP001056201">
    <property type="component" value="Plasmid A"/>
</dbReference>
<geneLocation type="plasmid" evidence="1 2">
    <name>A</name>
</geneLocation>
<reference evidence="1" key="1">
    <citation type="submission" date="2022-05" db="EMBL/GenBank/DDBJ databases">
        <title>An RpoN-dependent PEP-CTERM gene is involved in floc formation of an Aquincola tertiaricarbonis strain.</title>
        <authorList>
            <person name="Qiu D."/>
            <person name="Xia M."/>
        </authorList>
    </citation>
    <scope>NUCLEOTIDE SEQUENCE</scope>
    <source>
        <strain evidence="1">RN12</strain>
        <plasmid evidence="1">A</plasmid>
    </source>
</reference>
<keyword evidence="2" id="KW-1185">Reference proteome</keyword>
<evidence type="ECO:0000313" key="1">
    <source>
        <dbReference type="EMBL" id="URI11990.1"/>
    </source>
</evidence>
<dbReference type="EMBL" id="CP097637">
    <property type="protein sequence ID" value="URI11990.1"/>
    <property type="molecule type" value="Genomic_DNA"/>
</dbReference>
<evidence type="ECO:0000313" key="2">
    <source>
        <dbReference type="Proteomes" id="UP001056201"/>
    </source>
</evidence>
<gene>
    <name evidence="1" type="ORF">MW290_32200</name>
</gene>
<organism evidence="1 2">
    <name type="scientific">Aquincola tertiaricarbonis</name>
    <dbReference type="NCBI Taxonomy" id="391953"/>
    <lineage>
        <taxon>Bacteria</taxon>
        <taxon>Pseudomonadati</taxon>
        <taxon>Pseudomonadota</taxon>
        <taxon>Betaproteobacteria</taxon>
        <taxon>Burkholderiales</taxon>
        <taxon>Sphaerotilaceae</taxon>
        <taxon>Aquincola</taxon>
    </lineage>
</organism>
<protein>
    <submittedName>
        <fullName evidence="1">Uncharacterized protein</fullName>
    </submittedName>
</protein>
<keyword evidence="1" id="KW-0614">Plasmid</keyword>
<sequence>MIVCLAGLMYVVNEWPRWVLDDSTGCIYEGYQRGIDVDACIWTQFENKKAAKKAASELSSESKR</sequence>
<accession>A0ABY4SKV4</accession>
<dbReference type="RefSeq" id="WP_250200180.1">
    <property type="nucleotide sequence ID" value="NZ_CP097637.1"/>
</dbReference>
<proteinExistence type="predicted"/>